<sequence>MFYSHTQARGQAAQKAAEGDAGGTDRGTRDEESRAHEDRGTPTGEEDQRPQAEHPQRFPRGDQNSKPRADSIVIHADQPVAIAARAHAENFRSLSRIERCC</sequence>
<dbReference type="Proteomes" id="UP001054945">
    <property type="component" value="Unassembled WGS sequence"/>
</dbReference>
<evidence type="ECO:0000313" key="2">
    <source>
        <dbReference type="EMBL" id="GIY05104.1"/>
    </source>
</evidence>
<dbReference type="EMBL" id="BPLR01005808">
    <property type="protein sequence ID" value="GIY05104.1"/>
    <property type="molecule type" value="Genomic_DNA"/>
</dbReference>
<comment type="caution">
    <text evidence="2">The sequence shown here is derived from an EMBL/GenBank/DDBJ whole genome shotgun (WGS) entry which is preliminary data.</text>
</comment>
<evidence type="ECO:0000256" key="1">
    <source>
        <dbReference type="SAM" id="MobiDB-lite"/>
    </source>
</evidence>
<keyword evidence="3" id="KW-1185">Reference proteome</keyword>
<evidence type="ECO:0000313" key="3">
    <source>
        <dbReference type="Proteomes" id="UP001054945"/>
    </source>
</evidence>
<protein>
    <submittedName>
        <fullName evidence="2">Uncharacterized protein</fullName>
    </submittedName>
</protein>
<name>A0AAV4Q6V9_CAEEX</name>
<proteinExistence type="predicted"/>
<feature type="compositionally biased region" description="Basic and acidic residues" evidence="1">
    <location>
        <begin position="26"/>
        <end position="69"/>
    </location>
</feature>
<organism evidence="2 3">
    <name type="scientific">Caerostris extrusa</name>
    <name type="common">Bark spider</name>
    <name type="synonym">Caerostris bankana</name>
    <dbReference type="NCBI Taxonomy" id="172846"/>
    <lineage>
        <taxon>Eukaryota</taxon>
        <taxon>Metazoa</taxon>
        <taxon>Ecdysozoa</taxon>
        <taxon>Arthropoda</taxon>
        <taxon>Chelicerata</taxon>
        <taxon>Arachnida</taxon>
        <taxon>Araneae</taxon>
        <taxon>Araneomorphae</taxon>
        <taxon>Entelegynae</taxon>
        <taxon>Araneoidea</taxon>
        <taxon>Araneidae</taxon>
        <taxon>Caerostris</taxon>
    </lineage>
</organism>
<gene>
    <name evidence="2" type="ORF">CEXT_729921</name>
</gene>
<feature type="region of interest" description="Disordered" evidence="1">
    <location>
        <begin position="1"/>
        <end position="73"/>
    </location>
</feature>
<accession>A0AAV4Q6V9</accession>
<reference evidence="2 3" key="1">
    <citation type="submission" date="2021-06" db="EMBL/GenBank/DDBJ databases">
        <title>Caerostris extrusa draft genome.</title>
        <authorList>
            <person name="Kono N."/>
            <person name="Arakawa K."/>
        </authorList>
    </citation>
    <scope>NUCLEOTIDE SEQUENCE [LARGE SCALE GENOMIC DNA]</scope>
</reference>
<dbReference type="AlphaFoldDB" id="A0AAV4Q6V9"/>